<gene>
    <name evidence="2" type="ORF">D9C73_008385</name>
</gene>
<feature type="compositionally biased region" description="Polar residues" evidence="1">
    <location>
        <begin position="41"/>
        <end position="51"/>
    </location>
</feature>
<sequence>MFHPKYPRKAFVSRLIRLHVQFNKRLVTMSIPKLSEESSERATNGGSSQINADRREADFNDVVTSSVGSDNEQAAAKFAEEEMAIHRVHREACQAKKQMYVDPSSGYKVFTEYAHLQRGKCCGSACRHAVNKHAMDINSSAPLMDAQLSLLATLGYSAAPCGCSPELQPNELVGPLIPALQ</sequence>
<proteinExistence type="predicted"/>
<dbReference type="PANTHER" id="PTHR21037:SF2">
    <property type="entry name" value="SIMILAR TO NOVEL PROTEIN"/>
    <property type="match status" value="1"/>
</dbReference>
<evidence type="ECO:0000313" key="2">
    <source>
        <dbReference type="EMBL" id="TKS74304.1"/>
    </source>
</evidence>
<feature type="region of interest" description="Disordered" evidence="1">
    <location>
        <begin position="35"/>
        <end position="55"/>
    </location>
</feature>
<dbReference type="InterPro" id="IPR040807">
    <property type="entry name" value="DUF5522"/>
</dbReference>
<protein>
    <submittedName>
        <fullName evidence="2">Uncharacterized protein</fullName>
    </submittedName>
</protein>
<organism evidence="2 3">
    <name type="scientific">Collichthys lucidus</name>
    <name type="common">Big head croaker</name>
    <name type="synonym">Sciaena lucida</name>
    <dbReference type="NCBI Taxonomy" id="240159"/>
    <lineage>
        <taxon>Eukaryota</taxon>
        <taxon>Metazoa</taxon>
        <taxon>Chordata</taxon>
        <taxon>Craniata</taxon>
        <taxon>Vertebrata</taxon>
        <taxon>Euteleostomi</taxon>
        <taxon>Actinopterygii</taxon>
        <taxon>Neopterygii</taxon>
        <taxon>Teleostei</taxon>
        <taxon>Neoteleostei</taxon>
        <taxon>Acanthomorphata</taxon>
        <taxon>Eupercaria</taxon>
        <taxon>Sciaenidae</taxon>
        <taxon>Collichthys</taxon>
    </lineage>
</organism>
<keyword evidence="3" id="KW-1185">Reference proteome</keyword>
<dbReference type="Pfam" id="PF17653">
    <property type="entry name" value="DUF5522"/>
    <property type="match status" value="1"/>
</dbReference>
<evidence type="ECO:0000313" key="3">
    <source>
        <dbReference type="Proteomes" id="UP000298787"/>
    </source>
</evidence>
<dbReference type="Proteomes" id="UP000298787">
    <property type="component" value="Chromosome 8"/>
</dbReference>
<dbReference type="PANTHER" id="PTHR21037">
    <property type="entry name" value="39S RIBOSOMAL PROTEIN L14, MITOCHONDRIAL"/>
    <property type="match status" value="1"/>
</dbReference>
<name>A0A4U5UHS5_COLLU</name>
<dbReference type="AlphaFoldDB" id="A0A4U5UHS5"/>
<dbReference type="EMBL" id="CM014085">
    <property type="protein sequence ID" value="TKS74304.1"/>
    <property type="molecule type" value="Genomic_DNA"/>
</dbReference>
<evidence type="ECO:0000256" key="1">
    <source>
        <dbReference type="SAM" id="MobiDB-lite"/>
    </source>
</evidence>
<accession>A0A4U5UHS5</accession>
<reference evidence="2 3" key="1">
    <citation type="submission" date="2019-01" db="EMBL/GenBank/DDBJ databases">
        <title>Genome Assembly of Collichthys lucidus.</title>
        <authorList>
            <person name="Cai M."/>
            <person name="Xiao S."/>
        </authorList>
    </citation>
    <scope>NUCLEOTIDE SEQUENCE [LARGE SCALE GENOMIC DNA]</scope>
    <source>
        <strain evidence="2">JT15FE1705JMU</strain>
        <tissue evidence="2">Muscle</tissue>
    </source>
</reference>